<evidence type="ECO:0000313" key="1">
    <source>
        <dbReference type="EMBL" id="KAL0065956.1"/>
    </source>
</evidence>
<name>A0ABR2ZXZ9_9AGAR</name>
<protein>
    <submittedName>
        <fullName evidence="1">Uncharacterized protein</fullName>
    </submittedName>
</protein>
<reference evidence="1 2" key="1">
    <citation type="submission" date="2024-05" db="EMBL/GenBank/DDBJ databases">
        <title>A draft genome resource for the thread blight pathogen Marasmius tenuissimus strain MS-2.</title>
        <authorList>
            <person name="Yulfo-Soto G.E."/>
            <person name="Baruah I.K."/>
            <person name="Amoako-Attah I."/>
            <person name="Bukari Y."/>
            <person name="Meinhardt L.W."/>
            <person name="Bailey B.A."/>
            <person name="Cohen S.P."/>
        </authorList>
    </citation>
    <scope>NUCLEOTIDE SEQUENCE [LARGE SCALE GENOMIC DNA]</scope>
    <source>
        <strain evidence="1 2">MS-2</strain>
    </source>
</reference>
<dbReference type="Proteomes" id="UP001437256">
    <property type="component" value="Unassembled WGS sequence"/>
</dbReference>
<keyword evidence="2" id="KW-1185">Reference proteome</keyword>
<dbReference type="EMBL" id="JBBXMP010000041">
    <property type="protein sequence ID" value="KAL0065956.1"/>
    <property type="molecule type" value="Genomic_DNA"/>
</dbReference>
<evidence type="ECO:0000313" key="2">
    <source>
        <dbReference type="Proteomes" id="UP001437256"/>
    </source>
</evidence>
<sequence>MPTYTILRTDDDRTLALLELGRVPTVEIRGIVPKQPVSQFLRWSSDGSFHIMRLGGADYIWVPDKNDGYSVSLLNE</sequence>
<organism evidence="1 2">
    <name type="scientific">Marasmius tenuissimus</name>
    <dbReference type="NCBI Taxonomy" id="585030"/>
    <lineage>
        <taxon>Eukaryota</taxon>
        <taxon>Fungi</taxon>
        <taxon>Dikarya</taxon>
        <taxon>Basidiomycota</taxon>
        <taxon>Agaricomycotina</taxon>
        <taxon>Agaricomycetes</taxon>
        <taxon>Agaricomycetidae</taxon>
        <taxon>Agaricales</taxon>
        <taxon>Marasmiineae</taxon>
        <taxon>Marasmiaceae</taxon>
        <taxon>Marasmius</taxon>
    </lineage>
</organism>
<gene>
    <name evidence="1" type="ORF">AAF712_007083</name>
</gene>
<accession>A0ABR2ZXZ9</accession>
<comment type="caution">
    <text evidence="1">The sequence shown here is derived from an EMBL/GenBank/DDBJ whole genome shotgun (WGS) entry which is preliminary data.</text>
</comment>
<proteinExistence type="predicted"/>